<feature type="compositionally biased region" description="Basic and acidic residues" evidence="2">
    <location>
        <begin position="783"/>
        <end position="804"/>
    </location>
</feature>
<evidence type="ECO:0000313" key="3">
    <source>
        <dbReference type="EMBL" id="KAJ3654176.1"/>
    </source>
</evidence>
<evidence type="ECO:0000256" key="2">
    <source>
        <dbReference type="SAM" id="MobiDB-lite"/>
    </source>
</evidence>
<name>A0AA38IH86_9CUCU</name>
<feature type="compositionally biased region" description="Basic and acidic residues" evidence="2">
    <location>
        <begin position="764"/>
        <end position="773"/>
    </location>
</feature>
<gene>
    <name evidence="3" type="ORF">Zmor_013384</name>
</gene>
<feature type="coiled-coil region" evidence="1">
    <location>
        <begin position="42"/>
        <end position="171"/>
    </location>
</feature>
<feature type="compositionally biased region" description="Basic and acidic residues" evidence="2">
    <location>
        <begin position="471"/>
        <end position="512"/>
    </location>
</feature>
<feature type="region of interest" description="Disordered" evidence="2">
    <location>
        <begin position="749"/>
        <end position="804"/>
    </location>
</feature>
<organism evidence="3 4">
    <name type="scientific">Zophobas morio</name>
    <dbReference type="NCBI Taxonomy" id="2755281"/>
    <lineage>
        <taxon>Eukaryota</taxon>
        <taxon>Metazoa</taxon>
        <taxon>Ecdysozoa</taxon>
        <taxon>Arthropoda</taxon>
        <taxon>Hexapoda</taxon>
        <taxon>Insecta</taxon>
        <taxon>Pterygota</taxon>
        <taxon>Neoptera</taxon>
        <taxon>Endopterygota</taxon>
        <taxon>Coleoptera</taxon>
        <taxon>Polyphaga</taxon>
        <taxon>Cucujiformia</taxon>
        <taxon>Tenebrionidae</taxon>
        <taxon>Zophobas</taxon>
    </lineage>
</organism>
<reference evidence="3" key="1">
    <citation type="journal article" date="2023" name="G3 (Bethesda)">
        <title>Whole genome assemblies of Zophobas morio and Tenebrio molitor.</title>
        <authorList>
            <person name="Kaur S."/>
            <person name="Stinson S.A."/>
            <person name="diCenzo G.C."/>
        </authorList>
    </citation>
    <scope>NUCLEOTIDE SEQUENCE</scope>
    <source>
        <strain evidence="3">QUZm001</strain>
    </source>
</reference>
<comment type="caution">
    <text evidence="3">The sequence shown here is derived from an EMBL/GenBank/DDBJ whole genome shotgun (WGS) entry which is preliminary data.</text>
</comment>
<evidence type="ECO:0000313" key="4">
    <source>
        <dbReference type="Proteomes" id="UP001168821"/>
    </source>
</evidence>
<evidence type="ECO:0000256" key="1">
    <source>
        <dbReference type="SAM" id="Coils"/>
    </source>
</evidence>
<protein>
    <submittedName>
        <fullName evidence="3">Uncharacterized protein</fullName>
    </submittedName>
</protein>
<proteinExistence type="predicted"/>
<feature type="coiled-coil region" evidence="1">
    <location>
        <begin position="225"/>
        <end position="287"/>
    </location>
</feature>
<accession>A0AA38IH86</accession>
<feature type="compositionally biased region" description="Basic and acidic residues" evidence="2">
    <location>
        <begin position="539"/>
        <end position="680"/>
    </location>
</feature>
<feature type="region of interest" description="Disordered" evidence="2">
    <location>
        <begin position="471"/>
        <end position="703"/>
    </location>
</feature>
<keyword evidence="4" id="KW-1185">Reference proteome</keyword>
<feature type="compositionally biased region" description="Basic and acidic residues" evidence="2">
    <location>
        <begin position="520"/>
        <end position="532"/>
    </location>
</feature>
<feature type="coiled-coil region" evidence="1">
    <location>
        <begin position="336"/>
        <end position="439"/>
    </location>
</feature>
<dbReference type="EMBL" id="JALNTZ010000004">
    <property type="protein sequence ID" value="KAJ3654176.1"/>
    <property type="molecule type" value="Genomic_DNA"/>
</dbReference>
<keyword evidence="1" id="KW-0175">Coiled coil</keyword>
<sequence length="827" mass="95313">MAKAQKVDELEGERKGLVSKIRECVCHMNNQDATINSLTYDMENKTNEHTRREEELNTVIEEMKTQIADNEQKLTDNKKRLDTIALENLCMNAHIDELERQASVYECEMSLKDENNKVLLCTLEQQKAENIKLRSALAQMTKIQDGLSEMLAQARRTIKSITQKLEAFDIERLESQRDTQIKISELEVKLVVANVTIKKLRGNLDQMKGVMDKNSTLRTLSAQLHETANCQVTQLQNANEDLSKKSQNLAEMYNYLKNVLYEKDKTFDDLRNQLVGLKEQLDNEQKLRASTEMILQDMTAAGDSEVTNLKKLICSLKQEISGLNAETEYLKKTTPVGKLKTRVMKLEQDNVRLRNEAKHSADYLKAILPGYVDPEELAKLKKQVTDLNEEVNKQKREVEDQKKLRFEDLQHAKSKLAQLEERNKRLEELVKEKAGLKSAKCKQTVVVLEKETKGDGETKYHCLYGVEGKTKKEDLKRKGERKKDEKKEDAKDEQSKDVDSREEDSLKEDPKFSSRIFSGPKKEDLKKKDEPRSPFQILDSEKEDPKSSSRVFFDQRKVDPKSSSRDLLDAKKKDPKSSSRILDQKKEDPKSSSRVFFDQRKEDPKSSSRIVDQKKEDPKSSSRVFLDAKKEDPKSSSRILDQKKEDPKSLSRVLEPGKEDPKSSSRVFSDQKTEDPKKADSTPFTQKRKRDKESSDSDQVQASKILKNLEETLRNETDPTKIKVLKQQLERIEESMEDPAVFQTVQKEIAERPLTTRQPIEDISEAKRMRRSSDNSGTSSDIQRQEDGFKSDPDERIKLLNEIDGHKNEIAELLELESRERKTEEHA</sequence>
<dbReference type="AlphaFoldDB" id="A0AA38IH86"/>
<dbReference type="Proteomes" id="UP001168821">
    <property type="component" value="Unassembled WGS sequence"/>
</dbReference>